<gene>
    <name evidence="1" type="ORF">DPCES_0042</name>
</gene>
<protein>
    <submittedName>
        <fullName evidence="1">Uncharacterized protein</fullName>
    </submittedName>
</protein>
<evidence type="ECO:0000313" key="1">
    <source>
        <dbReference type="EMBL" id="CDW99929.1"/>
    </source>
</evidence>
<dbReference type="EMBL" id="LK996017">
    <property type="protein sequence ID" value="CDW99929.1"/>
    <property type="molecule type" value="Genomic_DNA"/>
</dbReference>
<name>A0A098AUD0_DESHA</name>
<dbReference type="RefSeq" id="WP_028308845.1">
    <property type="nucleotide sequence ID" value="NZ_LK996017.1"/>
</dbReference>
<sequence length="63" mass="7427">MKEEERVLTLDDYEYGVVVNALNEMRNDLIKEERPTDAVDELLLKTIDAPTKKVKRRNHDEAR</sequence>
<organism evidence="1">
    <name type="scientific">Desulfitobacterium hafniense</name>
    <name type="common">Desulfitobacterium frappieri</name>
    <dbReference type="NCBI Taxonomy" id="49338"/>
    <lineage>
        <taxon>Bacteria</taxon>
        <taxon>Bacillati</taxon>
        <taxon>Bacillota</taxon>
        <taxon>Clostridia</taxon>
        <taxon>Eubacteriales</taxon>
        <taxon>Desulfitobacteriaceae</taxon>
        <taxon>Desulfitobacterium</taxon>
    </lineage>
</organism>
<reference evidence="1" key="1">
    <citation type="submission" date="2014-07" db="EMBL/GenBank/DDBJ databases">
        <authorList>
            <person name="Hornung V.Bastian."/>
        </authorList>
    </citation>
    <scope>NUCLEOTIDE SEQUENCE</scope>
    <source>
        <strain evidence="1">PCE-S</strain>
    </source>
</reference>
<dbReference type="PATRIC" id="fig|49338.4.peg.47"/>
<accession>A0A098AUD0</accession>
<dbReference type="AlphaFoldDB" id="A0A098AUD0"/>
<proteinExistence type="predicted"/>